<feature type="binding site" evidence="5">
    <location>
        <position position="321"/>
    </location>
    <ligand>
        <name>Fe cation</name>
        <dbReference type="ChEBI" id="CHEBI:24875"/>
        <note>catalytic</note>
    </ligand>
</feature>
<dbReference type="EMBL" id="JBCAWK010000001">
    <property type="protein sequence ID" value="KAK8869803.1"/>
    <property type="molecule type" value="Genomic_DNA"/>
</dbReference>
<protein>
    <recommendedName>
        <fullName evidence="9">Carotenoid oxygenase</fullName>
    </recommendedName>
</protein>
<evidence type="ECO:0000256" key="5">
    <source>
        <dbReference type="PIRSR" id="PIRSR604294-1"/>
    </source>
</evidence>
<comment type="similarity">
    <text evidence="1">Belongs to the carotenoid oxygenase family.</text>
</comment>
<dbReference type="GO" id="GO:0046872">
    <property type="term" value="F:metal ion binding"/>
    <property type="evidence" value="ECO:0007669"/>
    <property type="project" value="UniProtKB-KW"/>
</dbReference>
<feature type="compositionally biased region" description="Polar residues" evidence="6">
    <location>
        <begin position="608"/>
        <end position="621"/>
    </location>
</feature>
<evidence type="ECO:0000256" key="4">
    <source>
        <dbReference type="ARBA" id="ARBA00023004"/>
    </source>
</evidence>
<proteinExistence type="inferred from homology"/>
<dbReference type="RefSeq" id="XP_066806049.1">
    <property type="nucleotide sequence ID" value="XM_066943507.1"/>
</dbReference>
<keyword evidence="3" id="KW-0560">Oxidoreductase</keyword>
<keyword evidence="8" id="KW-1185">Reference proteome</keyword>
<comment type="caution">
    <text evidence="7">The sequence shown here is derived from an EMBL/GenBank/DDBJ whole genome shotgun (WGS) entry which is preliminary data.</text>
</comment>
<evidence type="ECO:0000256" key="6">
    <source>
        <dbReference type="SAM" id="MobiDB-lite"/>
    </source>
</evidence>
<dbReference type="GO" id="GO:0016121">
    <property type="term" value="P:carotene catabolic process"/>
    <property type="evidence" value="ECO:0007669"/>
    <property type="project" value="TreeGrafter"/>
</dbReference>
<dbReference type="PANTHER" id="PTHR10543:SF89">
    <property type="entry name" value="CAROTENOID 9,10(9',10')-CLEAVAGE DIOXYGENASE 1"/>
    <property type="match status" value="1"/>
</dbReference>
<comment type="cofactor">
    <cofactor evidence="5">
        <name>Fe(2+)</name>
        <dbReference type="ChEBI" id="CHEBI:29033"/>
    </cofactor>
    <text evidence="5">Binds 1 Fe(2+) ion per subunit.</text>
</comment>
<gene>
    <name evidence="7" type="ORF">IAR55_000371</name>
</gene>
<keyword evidence="4 5" id="KW-0408">Iron</keyword>
<dbReference type="Proteomes" id="UP001388673">
    <property type="component" value="Unassembled WGS sequence"/>
</dbReference>
<dbReference type="Pfam" id="PF03055">
    <property type="entry name" value="RPE65"/>
    <property type="match status" value="1"/>
</dbReference>
<accession>A0AAW0Z6J4</accession>
<dbReference type="GO" id="GO:0010436">
    <property type="term" value="F:carotenoid dioxygenase activity"/>
    <property type="evidence" value="ECO:0007669"/>
    <property type="project" value="TreeGrafter"/>
</dbReference>
<evidence type="ECO:0000313" key="8">
    <source>
        <dbReference type="Proteomes" id="UP001388673"/>
    </source>
</evidence>
<evidence type="ECO:0000256" key="2">
    <source>
        <dbReference type="ARBA" id="ARBA00022723"/>
    </source>
</evidence>
<sequence length="630" mass="69980">MTALPPVDSIHPFLKGNFAPVTDEFVSHRCTVQGEIPDELLGGQYIRNGGNPVFDGDGMLHGVFFPDGRNTSPLYTNRHLVTPLLAMTLLLLRSPIPSIALLISPLSSLHHIVVAIIQAFFIALRARMGVLSVANTSVIWWGQGLGSDAEAEQVTGAGEEREAMPLDHRLLATCESGPPLEVRVPELETVGWDRLVDEDTGENLGDWMTAHPRIDPVDGSLIFYSTQMFDAPHVRYSVIDRKGKHVVWKQGIDVGRAKITHTLLLNLPLTLAPHNLFSRHPVPLIHFDRTLSSEFVVFPRSMKPSESVIRFRETEPSLIFHTANAWDEHIDGDLVAVNMLACRFKSAKLVYAAGAVNIPKVEEQFGEDDVVRLHYYRFVMPTKGEEGVISHSFPLTVIPFEFPSLPHDKSMSAAKFVYGCTMRSGSFDERLGGAAKVDCIVKVDVQELTRRGRARGEGKNMDPVDGRSSADILSDWERGLKGPIEIFALPEGWYAQETQFVARSGGDAEDDGYLMTLHGTFVPASRMRRQRILPQPLPPQDLLQDKLARSRLQHFVSIVFDRPSGRDKTRFERGVLAIMWPAAFGMLALALLETGGHILGSFLEGSKRSSSNFVPWPQWSSRPRDHSAPV</sequence>
<feature type="binding site" evidence="5">
    <location>
        <position position="211"/>
    </location>
    <ligand>
        <name>Fe cation</name>
        <dbReference type="ChEBI" id="CHEBI:24875"/>
        <note>catalytic</note>
    </ligand>
</feature>
<dbReference type="KEGG" id="kne:92177631"/>
<evidence type="ECO:0000256" key="3">
    <source>
        <dbReference type="ARBA" id="ARBA00023002"/>
    </source>
</evidence>
<dbReference type="PANTHER" id="PTHR10543">
    <property type="entry name" value="BETA-CAROTENE DIOXYGENASE"/>
    <property type="match status" value="1"/>
</dbReference>
<feature type="region of interest" description="Disordered" evidence="6">
    <location>
        <begin position="606"/>
        <end position="630"/>
    </location>
</feature>
<evidence type="ECO:0008006" key="9">
    <source>
        <dbReference type="Google" id="ProtNLM"/>
    </source>
</evidence>
<dbReference type="AlphaFoldDB" id="A0AAW0Z6J4"/>
<keyword evidence="2 5" id="KW-0479">Metal-binding</keyword>
<name>A0AAW0Z6J4_9TREE</name>
<reference evidence="7 8" key="1">
    <citation type="journal article" date="2024" name="bioRxiv">
        <title>Comparative genomics of Cryptococcus and Kwoniella reveals pathogenesis evolution and contrasting karyotype dynamics via intercentromeric recombination or chromosome fusion.</title>
        <authorList>
            <person name="Coelho M.A."/>
            <person name="David-Palma M."/>
            <person name="Shea T."/>
            <person name="Bowers K."/>
            <person name="McGinley-Smith S."/>
            <person name="Mohammad A.W."/>
            <person name="Gnirke A."/>
            <person name="Yurkov A.M."/>
            <person name="Nowrousian M."/>
            <person name="Sun S."/>
            <person name="Cuomo C.A."/>
            <person name="Heitman J."/>
        </authorList>
    </citation>
    <scope>NUCLEOTIDE SEQUENCE [LARGE SCALE GENOMIC DNA]</scope>
    <source>
        <strain evidence="7 8">CBS 13917</strain>
    </source>
</reference>
<organism evidence="7 8">
    <name type="scientific">Kwoniella newhampshirensis</name>
    <dbReference type="NCBI Taxonomy" id="1651941"/>
    <lineage>
        <taxon>Eukaryota</taxon>
        <taxon>Fungi</taxon>
        <taxon>Dikarya</taxon>
        <taxon>Basidiomycota</taxon>
        <taxon>Agaricomycotina</taxon>
        <taxon>Tremellomycetes</taxon>
        <taxon>Tremellales</taxon>
        <taxon>Cryptococcaceae</taxon>
        <taxon>Kwoniella</taxon>
    </lineage>
</organism>
<evidence type="ECO:0000256" key="1">
    <source>
        <dbReference type="ARBA" id="ARBA00006787"/>
    </source>
</evidence>
<dbReference type="GeneID" id="92177631"/>
<dbReference type="InterPro" id="IPR004294">
    <property type="entry name" value="Carotenoid_Oase"/>
</dbReference>
<feature type="binding site" evidence="5">
    <location>
        <position position="261"/>
    </location>
    <ligand>
        <name>Fe cation</name>
        <dbReference type="ChEBI" id="CHEBI:24875"/>
        <note>catalytic</note>
    </ligand>
</feature>
<evidence type="ECO:0000313" key="7">
    <source>
        <dbReference type="EMBL" id="KAK8869803.1"/>
    </source>
</evidence>